<evidence type="ECO:0000256" key="1">
    <source>
        <dbReference type="ARBA" id="ARBA00004651"/>
    </source>
</evidence>
<evidence type="ECO:0000313" key="8">
    <source>
        <dbReference type="EMBL" id="MBB4006580.1"/>
    </source>
</evidence>
<feature type="transmembrane region" description="Helical" evidence="6">
    <location>
        <begin position="100"/>
        <end position="117"/>
    </location>
</feature>
<accession>A0A1Q9A4K7</accession>
<dbReference type="Proteomes" id="UP000544107">
    <property type="component" value="Unassembled WGS sequence"/>
</dbReference>
<name>A0A1Q9A4K7_9HYPH</name>
<dbReference type="GO" id="GO:0005886">
    <property type="term" value="C:plasma membrane"/>
    <property type="evidence" value="ECO:0007669"/>
    <property type="project" value="UniProtKB-SubCell"/>
</dbReference>
<feature type="transmembrane region" description="Helical" evidence="6">
    <location>
        <begin position="67"/>
        <end position="88"/>
    </location>
</feature>
<protein>
    <submittedName>
        <fullName evidence="8">Drug/metabolite transporter (DMT)-like permease</fullName>
    </submittedName>
</protein>
<feature type="transmembrane region" description="Helical" evidence="6">
    <location>
        <begin position="183"/>
        <end position="201"/>
    </location>
</feature>
<feature type="domain" description="EamA" evidence="7">
    <location>
        <begin position="5"/>
        <end position="137"/>
    </location>
</feature>
<dbReference type="EMBL" id="JACIED010000001">
    <property type="protein sequence ID" value="MBB4006580.1"/>
    <property type="molecule type" value="Genomic_DNA"/>
</dbReference>
<dbReference type="OrthoDB" id="9806889at2"/>
<dbReference type="SUPFAM" id="SSF103481">
    <property type="entry name" value="Multidrug resistance efflux transporter EmrE"/>
    <property type="match status" value="2"/>
</dbReference>
<evidence type="ECO:0000256" key="5">
    <source>
        <dbReference type="ARBA" id="ARBA00023136"/>
    </source>
</evidence>
<feature type="transmembrane region" description="Helical" evidence="6">
    <location>
        <begin position="38"/>
        <end position="55"/>
    </location>
</feature>
<keyword evidence="4 6" id="KW-1133">Transmembrane helix</keyword>
<evidence type="ECO:0000256" key="4">
    <source>
        <dbReference type="ARBA" id="ARBA00022989"/>
    </source>
</evidence>
<keyword evidence="3 6" id="KW-0812">Transmembrane</keyword>
<dbReference type="EMBL" id="MKIN01000022">
    <property type="protein sequence ID" value="OLP49505.1"/>
    <property type="molecule type" value="Genomic_DNA"/>
</dbReference>
<reference evidence="9 10" key="1">
    <citation type="submission" date="2016-09" db="EMBL/GenBank/DDBJ databases">
        <title>Rhizobium oryziradicis sp. nov., isolated from the root of rice.</title>
        <authorList>
            <person name="Zhao J."/>
            <person name="Zhang X."/>
        </authorList>
    </citation>
    <scope>NUCLEOTIDE SEQUENCE [LARGE SCALE GENOMIC DNA]</scope>
    <source>
        <strain evidence="9 10">14971</strain>
    </source>
</reference>
<evidence type="ECO:0000256" key="6">
    <source>
        <dbReference type="SAM" id="Phobius"/>
    </source>
</evidence>
<comment type="subcellular location">
    <subcellularLocation>
        <location evidence="1">Cell membrane</location>
        <topology evidence="1">Multi-pass membrane protein</topology>
    </subcellularLocation>
</comment>
<feature type="transmembrane region" description="Helical" evidence="6">
    <location>
        <begin position="213"/>
        <end position="236"/>
    </location>
</feature>
<feature type="transmembrane region" description="Helical" evidence="6">
    <location>
        <begin position="248"/>
        <end position="266"/>
    </location>
</feature>
<evidence type="ECO:0000313" key="10">
    <source>
        <dbReference type="Proteomes" id="UP000185598"/>
    </source>
</evidence>
<keyword evidence="5 6" id="KW-0472">Membrane</keyword>
<feature type="transmembrane region" description="Helical" evidence="6">
    <location>
        <begin position="124"/>
        <end position="147"/>
    </location>
</feature>
<evidence type="ECO:0000259" key="7">
    <source>
        <dbReference type="Pfam" id="PF00892"/>
    </source>
</evidence>
<organism evidence="9 10">
    <name type="scientific">Allorhizobium taibaishanense</name>
    <dbReference type="NCBI Taxonomy" id="887144"/>
    <lineage>
        <taxon>Bacteria</taxon>
        <taxon>Pseudomonadati</taxon>
        <taxon>Pseudomonadota</taxon>
        <taxon>Alphaproteobacteria</taxon>
        <taxon>Hyphomicrobiales</taxon>
        <taxon>Rhizobiaceae</taxon>
        <taxon>Rhizobium/Agrobacterium group</taxon>
        <taxon>Allorhizobium</taxon>
    </lineage>
</organism>
<gene>
    <name evidence="9" type="ORF">BJF91_20965</name>
    <name evidence="8" type="ORF">GGQ71_000816</name>
</gene>
<dbReference type="AlphaFoldDB" id="A0A1Q9A4K7"/>
<dbReference type="InterPro" id="IPR050638">
    <property type="entry name" value="AA-Vitamin_Transporters"/>
</dbReference>
<dbReference type="InterPro" id="IPR000620">
    <property type="entry name" value="EamA_dom"/>
</dbReference>
<dbReference type="PANTHER" id="PTHR32322:SF18">
    <property type="entry name" value="S-ADENOSYLMETHIONINE_S-ADENOSYLHOMOCYSTEINE TRANSPORTER"/>
    <property type="match status" value="1"/>
</dbReference>
<dbReference type="Proteomes" id="UP000185598">
    <property type="component" value="Unassembled WGS sequence"/>
</dbReference>
<dbReference type="InterPro" id="IPR037185">
    <property type="entry name" value="EmrE-like"/>
</dbReference>
<dbReference type="Pfam" id="PF00892">
    <property type="entry name" value="EamA"/>
    <property type="match status" value="2"/>
</dbReference>
<dbReference type="STRING" id="887144.BJF91_20965"/>
<dbReference type="PANTHER" id="PTHR32322">
    <property type="entry name" value="INNER MEMBRANE TRANSPORTER"/>
    <property type="match status" value="1"/>
</dbReference>
<evidence type="ECO:0000313" key="9">
    <source>
        <dbReference type="EMBL" id="OLP49505.1"/>
    </source>
</evidence>
<sequence>MQIRAYAYLVATTLFWGGNAVAGKLAVGHISPMMLNFGRWSLAFVLLLSISAGQIRAEWPIVRRHIPLLLGLGAIGYTGFNGFLYSALQYTSAVNGAIEQGGITVLIFVLNFLIFRIPASATQIAGFMISFIGVALTAGHGDLVALLSLRLNLGDGLMLLAVLCYAIFTIALRWKPDLHWKTLMAALAFGALIASLPLVAWEEASGKLILPDATGYALILFCGLLPSLVSQTLYIAGVNMIGANRAGLFINLVPVFGTILSVVVVGERLETFHIVALVLVIGGIALAEWGKPTLKTT</sequence>
<evidence type="ECO:0000256" key="2">
    <source>
        <dbReference type="ARBA" id="ARBA00022475"/>
    </source>
</evidence>
<keyword evidence="2" id="KW-1003">Cell membrane</keyword>
<reference evidence="8 11" key="2">
    <citation type="submission" date="2020-08" db="EMBL/GenBank/DDBJ databases">
        <title>Genomic Encyclopedia of Type Strains, Phase IV (KMG-IV): sequencing the most valuable type-strain genomes for metagenomic binning, comparative biology and taxonomic classification.</title>
        <authorList>
            <person name="Goeker M."/>
        </authorList>
    </citation>
    <scope>NUCLEOTIDE SEQUENCE [LARGE SCALE GENOMIC DNA]</scope>
    <source>
        <strain evidence="8 11">DSM 100021</strain>
    </source>
</reference>
<feature type="domain" description="EamA" evidence="7">
    <location>
        <begin position="153"/>
        <end position="286"/>
    </location>
</feature>
<dbReference type="RefSeq" id="WP_075615296.1">
    <property type="nucleotide sequence ID" value="NZ_JACIED010000001.1"/>
</dbReference>
<keyword evidence="10" id="KW-1185">Reference proteome</keyword>
<proteinExistence type="predicted"/>
<comment type="caution">
    <text evidence="9">The sequence shown here is derived from an EMBL/GenBank/DDBJ whole genome shotgun (WGS) entry which is preliminary data.</text>
</comment>
<feature type="transmembrane region" description="Helical" evidence="6">
    <location>
        <begin position="272"/>
        <end position="290"/>
    </location>
</feature>
<evidence type="ECO:0000256" key="3">
    <source>
        <dbReference type="ARBA" id="ARBA00022692"/>
    </source>
</evidence>
<feature type="transmembrane region" description="Helical" evidence="6">
    <location>
        <begin position="153"/>
        <end position="171"/>
    </location>
</feature>
<evidence type="ECO:0000313" key="11">
    <source>
        <dbReference type="Proteomes" id="UP000544107"/>
    </source>
</evidence>